<dbReference type="GO" id="GO:0008483">
    <property type="term" value="F:transaminase activity"/>
    <property type="evidence" value="ECO:0007669"/>
    <property type="project" value="UniProtKB-KW"/>
</dbReference>
<dbReference type="InterPro" id="IPR015421">
    <property type="entry name" value="PyrdxlP-dep_Trfase_major"/>
</dbReference>
<dbReference type="Gene3D" id="3.90.1150.10">
    <property type="entry name" value="Aspartate Aminotransferase, domain 1"/>
    <property type="match status" value="1"/>
</dbReference>
<dbReference type="InterPro" id="IPR015422">
    <property type="entry name" value="PyrdxlP-dep_Trfase_small"/>
</dbReference>
<dbReference type="EC" id="2.6.1.-" evidence="3"/>
<gene>
    <name evidence="3" type="ORF">Q8A70_20210</name>
</gene>
<keyword evidence="4" id="KW-1185">Reference proteome</keyword>
<dbReference type="InterPro" id="IPR000653">
    <property type="entry name" value="DegT/StrS_aminotransferase"/>
</dbReference>
<proteinExistence type="inferred from homology"/>
<protein>
    <submittedName>
        <fullName evidence="3">DegT/DnrJ/EryC1/StrS family aminotransferase</fullName>
        <ecNumber evidence="3">2.6.1.-</ecNumber>
    </submittedName>
</protein>
<dbReference type="PANTHER" id="PTHR30244">
    <property type="entry name" value="TRANSAMINASE"/>
    <property type="match status" value="1"/>
</dbReference>
<dbReference type="PIRSF" id="PIRSF000390">
    <property type="entry name" value="PLP_StrS"/>
    <property type="match status" value="1"/>
</dbReference>
<dbReference type="Proteomes" id="UP001230156">
    <property type="component" value="Unassembled WGS sequence"/>
</dbReference>
<evidence type="ECO:0000256" key="2">
    <source>
        <dbReference type="RuleBase" id="RU004508"/>
    </source>
</evidence>
<comment type="similarity">
    <text evidence="1 2">Belongs to the DegT/DnrJ/EryC1 family.</text>
</comment>
<dbReference type="Pfam" id="PF01041">
    <property type="entry name" value="DegT_DnrJ_EryC1"/>
    <property type="match status" value="1"/>
</dbReference>
<evidence type="ECO:0000313" key="4">
    <source>
        <dbReference type="Proteomes" id="UP001230156"/>
    </source>
</evidence>
<reference evidence="4" key="1">
    <citation type="submission" date="2023-08" db="EMBL/GenBank/DDBJ databases">
        <title>Rhodospirillaceae gen. nov., a novel taxon isolated from the Yangtze River Yuezi River estuary sludge.</title>
        <authorList>
            <person name="Ruan L."/>
        </authorList>
    </citation>
    <scope>NUCLEOTIDE SEQUENCE [LARGE SCALE GENOMIC DNA]</scope>
    <source>
        <strain evidence="4">R-7</strain>
    </source>
</reference>
<dbReference type="CDD" id="cd00616">
    <property type="entry name" value="AHBA_syn"/>
    <property type="match status" value="1"/>
</dbReference>
<accession>A0ABU0YQM0</accession>
<keyword evidence="2" id="KW-0663">Pyridoxal phosphate</keyword>
<name>A0ABU0YQM0_9PROT</name>
<dbReference type="RefSeq" id="WP_379958742.1">
    <property type="nucleotide sequence ID" value="NZ_JAUYVI010000006.1"/>
</dbReference>
<dbReference type="EMBL" id="JAUYVI010000006">
    <property type="protein sequence ID" value="MDQ7250025.1"/>
    <property type="molecule type" value="Genomic_DNA"/>
</dbReference>
<keyword evidence="3" id="KW-0032">Aminotransferase</keyword>
<keyword evidence="3" id="KW-0808">Transferase</keyword>
<evidence type="ECO:0000256" key="1">
    <source>
        <dbReference type="ARBA" id="ARBA00037999"/>
    </source>
</evidence>
<dbReference type="Gene3D" id="3.40.640.10">
    <property type="entry name" value="Type I PLP-dependent aspartate aminotransferase-like (Major domain)"/>
    <property type="match status" value="1"/>
</dbReference>
<dbReference type="InterPro" id="IPR015424">
    <property type="entry name" value="PyrdxlP-dep_Trfase"/>
</dbReference>
<dbReference type="SUPFAM" id="SSF53383">
    <property type="entry name" value="PLP-dependent transferases"/>
    <property type="match status" value="1"/>
</dbReference>
<comment type="caution">
    <text evidence="3">The sequence shown here is derived from an EMBL/GenBank/DDBJ whole genome shotgun (WGS) entry which is preliminary data.</text>
</comment>
<dbReference type="PANTHER" id="PTHR30244:SF34">
    <property type="entry name" value="DTDP-4-AMINO-4,6-DIDEOXYGALACTOSE TRANSAMINASE"/>
    <property type="match status" value="1"/>
</dbReference>
<evidence type="ECO:0000313" key="3">
    <source>
        <dbReference type="EMBL" id="MDQ7250025.1"/>
    </source>
</evidence>
<sequence>MDKLAVDGGAPVFSAPYPSIRNAAGRTIGAEEMAAVADVMNSGCLAYIYGKYVGQFEEDFARLIGVKTAVATSSGTAALHTALIYLNPEPGDEVIVSPLTDMGSVIPVVSQLAVPVFVDVDPFDQNIDPKAIEAAITPRTKAIIVTHLFGAPADMDAIMAIARKHDIFVIEDCAQAHLARYKGRTTGAIGDMACYSFQQSKHITTGDGGMVVTNQDGKFGRALRLCMDKGWPRDRPGRDHLFLAPNYHMTELQAAVGVAQLRKLPDVVETRRRVAQLLDAEINQMPSVRLLGVRPNCEEVRWAYAFTLDLARLTVPGAKVVEALRAEGIDCFLGYPGQVPLYRYPMLKDRLTFGSSGWPFTLPGVLTQQDFGASLCPIAEAACLSTVVLWWTERITEADARRIGAAIRKVIGNYEA</sequence>
<organism evidence="3 4">
    <name type="scientific">Dongia sedimenti</name>
    <dbReference type="NCBI Taxonomy" id="3064282"/>
    <lineage>
        <taxon>Bacteria</taxon>
        <taxon>Pseudomonadati</taxon>
        <taxon>Pseudomonadota</taxon>
        <taxon>Alphaproteobacteria</taxon>
        <taxon>Rhodospirillales</taxon>
        <taxon>Dongiaceae</taxon>
        <taxon>Dongia</taxon>
    </lineage>
</organism>